<gene>
    <name evidence="2" type="ORF">DFR50_14026</name>
</gene>
<dbReference type="Proteomes" id="UP000253529">
    <property type="component" value="Unassembled WGS sequence"/>
</dbReference>
<name>A0A366EP14_9HYPH</name>
<organism evidence="2 3">
    <name type="scientific">Roseiarcus fermentans</name>
    <dbReference type="NCBI Taxonomy" id="1473586"/>
    <lineage>
        <taxon>Bacteria</taxon>
        <taxon>Pseudomonadati</taxon>
        <taxon>Pseudomonadota</taxon>
        <taxon>Alphaproteobacteria</taxon>
        <taxon>Hyphomicrobiales</taxon>
        <taxon>Roseiarcaceae</taxon>
        <taxon>Roseiarcus</taxon>
    </lineage>
</organism>
<dbReference type="InterPro" id="IPR023614">
    <property type="entry name" value="Porin_dom_sf"/>
</dbReference>
<dbReference type="Gene3D" id="2.40.160.10">
    <property type="entry name" value="Porin"/>
    <property type="match status" value="1"/>
</dbReference>
<protein>
    <recommendedName>
        <fullName evidence="4">Porin</fullName>
    </recommendedName>
</protein>
<evidence type="ECO:0000256" key="1">
    <source>
        <dbReference type="SAM" id="SignalP"/>
    </source>
</evidence>
<evidence type="ECO:0000313" key="3">
    <source>
        <dbReference type="Proteomes" id="UP000253529"/>
    </source>
</evidence>
<dbReference type="SUPFAM" id="SSF56935">
    <property type="entry name" value="Porins"/>
    <property type="match status" value="1"/>
</dbReference>
<evidence type="ECO:0008006" key="4">
    <source>
        <dbReference type="Google" id="ProtNLM"/>
    </source>
</evidence>
<reference evidence="2 3" key="1">
    <citation type="submission" date="2018-06" db="EMBL/GenBank/DDBJ databases">
        <title>Genomic Encyclopedia of Type Strains, Phase IV (KMG-IV): sequencing the most valuable type-strain genomes for metagenomic binning, comparative biology and taxonomic classification.</title>
        <authorList>
            <person name="Goeker M."/>
        </authorList>
    </citation>
    <scope>NUCLEOTIDE SEQUENCE [LARGE SCALE GENOMIC DNA]</scope>
    <source>
        <strain evidence="2 3">DSM 24875</strain>
    </source>
</reference>
<keyword evidence="1" id="KW-0732">Signal</keyword>
<feature type="chain" id="PRO_5016653285" description="Porin" evidence="1">
    <location>
        <begin position="22"/>
        <end position="547"/>
    </location>
</feature>
<dbReference type="OrthoDB" id="5932506at2"/>
<comment type="caution">
    <text evidence="2">The sequence shown here is derived from an EMBL/GenBank/DDBJ whole genome shotgun (WGS) entry which is preliminary data.</text>
</comment>
<dbReference type="RefSeq" id="WP_113892218.1">
    <property type="nucleotide sequence ID" value="NZ_QNRK01000040.1"/>
</dbReference>
<keyword evidence="3" id="KW-1185">Reference proteome</keyword>
<dbReference type="EMBL" id="QNRK01000040">
    <property type="protein sequence ID" value="RBP04153.1"/>
    <property type="molecule type" value="Genomic_DNA"/>
</dbReference>
<accession>A0A366EP14</accession>
<proteinExistence type="predicted"/>
<dbReference type="AlphaFoldDB" id="A0A366EP14"/>
<sequence length="547" mass="57998">MNKFGASLAILIAASAGAAQAADLPTTKAPAAAPPANCYASVWNWLNSSAADCPISYMGVTLYATLDAGFGYESNGAGYNGWFNNGVANIITKQSTHGPQWLQTPNGLSQSVVGLKMSEPLGSSGWSLIGVAETGFNPYAMNLAYAQKSQQVNNGKSLFLQNANADSSRTGQPLNSQWYLGFSNPTYGTLTGGRVNTLSLDAINAYDPMGGAYAFSPLGYSGSYAGFGDTEAARANTAVKYRVDIQNFRLGGLVQVGGYNWGNGAQGQYQGQVGGDFKFPGGGVLSVDGIANFSKDTVNLGTFGTLTQCSTLTKGPFAGETGCSSSIPGPAGVYSQSDFQATLSNNTGFMLNTKYKWQAWTFYASYEYIRQQNPSDSYPNGFETIGYFNVPGTIPATLKNATKYWPSSTAQWDVTNAYNVPRIANVVWFGAKYAVNSQLDVAAAYYYLGQNNYNFSINSQGVTTPAACTATVTNGTKPNGQAFSISRISSGKCAGSTDFLSFMVDWRPVKRVDVYAGVMLSNVYAGLASGYYATQTINPTAGLRIKF</sequence>
<feature type="signal peptide" evidence="1">
    <location>
        <begin position="1"/>
        <end position="21"/>
    </location>
</feature>
<evidence type="ECO:0000313" key="2">
    <source>
        <dbReference type="EMBL" id="RBP04153.1"/>
    </source>
</evidence>